<proteinExistence type="predicted"/>
<dbReference type="KEGG" id="clup:CLUP02_07707"/>
<evidence type="ECO:0000256" key="1">
    <source>
        <dbReference type="SAM" id="MobiDB-lite"/>
    </source>
</evidence>
<dbReference type="PROSITE" id="PS51257">
    <property type="entry name" value="PROKAR_LIPOPROTEIN"/>
    <property type="match status" value="1"/>
</dbReference>
<dbReference type="GeneID" id="73341710"/>
<dbReference type="Proteomes" id="UP000830671">
    <property type="component" value="Chromosome 4"/>
</dbReference>
<dbReference type="RefSeq" id="XP_049143843.1">
    <property type="nucleotide sequence ID" value="XM_049286700.1"/>
</dbReference>
<dbReference type="EMBL" id="CP019476">
    <property type="protein sequence ID" value="UQC82220.1"/>
    <property type="molecule type" value="Genomic_DNA"/>
</dbReference>
<evidence type="ECO:0000313" key="3">
    <source>
        <dbReference type="Proteomes" id="UP000830671"/>
    </source>
</evidence>
<organism evidence="2 3">
    <name type="scientific">Colletotrichum lupini</name>
    <dbReference type="NCBI Taxonomy" id="145971"/>
    <lineage>
        <taxon>Eukaryota</taxon>
        <taxon>Fungi</taxon>
        <taxon>Dikarya</taxon>
        <taxon>Ascomycota</taxon>
        <taxon>Pezizomycotina</taxon>
        <taxon>Sordariomycetes</taxon>
        <taxon>Hypocreomycetidae</taxon>
        <taxon>Glomerellales</taxon>
        <taxon>Glomerellaceae</taxon>
        <taxon>Colletotrichum</taxon>
        <taxon>Colletotrichum acutatum species complex</taxon>
    </lineage>
</organism>
<feature type="region of interest" description="Disordered" evidence="1">
    <location>
        <begin position="252"/>
        <end position="277"/>
    </location>
</feature>
<dbReference type="AlphaFoldDB" id="A0A9Q8WGY2"/>
<feature type="compositionally biased region" description="Polar residues" evidence="1">
    <location>
        <begin position="268"/>
        <end position="277"/>
    </location>
</feature>
<keyword evidence="3" id="KW-1185">Reference proteome</keyword>
<reference evidence="2" key="1">
    <citation type="journal article" date="2021" name="Mol. Plant Microbe Interact.">
        <title>Complete Genome Sequence of the Plant-Pathogenic Fungus Colletotrichum lupini.</title>
        <authorList>
            <person name="Baroncelli R."/>
            <person name="Pensec F."/>
            <person name="Da Lio D."/>
            <person name="Boufleur T."/>
            <person name="Vicente I."/>
            <person name="Sarrocco S."/>
            <person name="Picot A."/>
            <person name="Baraldi E."/>
            <person name="Sukno S."/>
            <person name="Thon M."/>
            <person name="Le Floch G."/>
        </authorList>
    </citation>
    <scope>NUCLEOTIDE SEQUENCE</scope>
    <source>
        <strain evidence="2">IMI 504893</strain>
    </source>
</reference>
<gene>
    <name evidence="2" type="ORF">CLUP02_07707</name>
</gene>
<sequence length="686" mass="76705">MRNRIHVGVMRLMDRQGEFLLNNSAILGCHLAPREPSIPIVGLPLIEQRRLSGWSLDGDEPGVRTGNKLLMKLAEWSLFERTGGQLRSADCWKKPAGPRASPWTRPARAQQNAANVVLYVKANRDSRVVIRGPLRWRAVLEASRGRMLSYHGSFLPIEYGGRSGRTSSITPIVVGIKVRLQTIGKNATPKPLDYGRVRWRWDEKAWRLGVGGSVMSCCFLPPLGSLRASELNLAASFFFSLRLSTLVPTLQQTLPPSSTHPHPPNSNDQRPTVNGPSSIRPFFPASHPYLMIRFRAHETSSSPSITWSLGPGLLDQYILNASPSRPVDVAAISYDISDTTTHLVQLSLRHLSNRHLTFFLPKIAVHAVPLPPTLPFDRFPFSVQNKSRNLRSVTPDPCPIDLRRWTEFGISDRLWTWQTPGRDLLGYHEVRLVPPLRWYTPICDAAYALIQGNRHLSPRVGAEPGRAEFPPSAHPARNKGDLHIHFACHLGSAMSTFTVIIAVLSTLWASSVGLLHGLILSYPPLLSTPSLESPTLNCSHLPTPARSEAVSAANPVRHRIDPLYQKTTEYSTESRKGWYFPRLALTYRWRCRIKPYFVYATCRSTTLTLISDKHRPEQSSTAAQREHPTTLIRCNICLFLMLLDPSGSYQGIMSCQVWLHIPAVSRVHGAAKRIVCCHLPSIPRGL</sequence>
<name>A0A9Q8WGY2_9PEZI</name>
<protein>
    <submittedName>
        <fullName evidence="2">Uncharacterized protein</fullName>
    </submittedName>
</protein>
<evidence type="ECO:0000313" key="2">
    <source>
        <dbReference type="EMBL" id="UQC82220.1"/>
    </source>
</evidence>
<accession>A0A9Q8WGY2</accession>